<dbReference type="AlphaFoldDB" id="A0A7J6NCE5"/>
<reference evidence="10 11" key="1">
    <citation type="submission" date="2020-04" db="EMBL/GenBank/DDBJ databases">
        <title>Perkinsus olseni comparative genomics.</title>
        <authorList>
            <person name="Bogema D.R."/>
        </authorList>
    </citation>
    <scope>NUCLEOTIDE SEQUENCE [LARGE SCALE GENOMIC DNA]</scope>
    <source>
        <strain evidence="10">00978-12</strain>
    </source>
</reference>
<dbReference type="SUPFAM" id="SSF47473">
    <property type="entry name" value="EF-hand"/>
    <property type="match status" value="1"/>
</dbReference>
<dbReference type="PANTHER" id="PTHR23504">
    <property type="entry name" value="MAJOR FACILITATOR SUPERFAMILY DOMAIN-CONTAINING PROTEIN 10"/>
    <property type="match status" value="1"/>
</dbReference>
<name>A0A7J6NCE5_PEROL</name>
<comment type="subcellular location">
    <subcellularLocation>
        <location evidence="1">Membrane</location>
        <topology evidence="1">Multi-pass membrane protein</topology>
    </subcellularLocation>
</comment>
<dbReference type="OrthoDB" id="435167at2759"/>
<feature type="domain" description="EF-hand" evidence="8">
    <location>
        <begin position="38"/>
        <end position="73"/>
    </location>
</feature>
<dbReference type="PROSITE" id="PS50850">
    <property type="entry name" value="MFS"/>
    <property type="match status" value="1"/>
</dbReference>
<evidence type="ECO:0000256" key="5">
    <source>
        <dbReference type="ARBA" id="ARBA00023136"/>
    </source>
</evidence>
<feature type="domain" description="Major facilitator superfamily (MFS) profile" evidence="9">
    <location>
        <begin position="184"/>
        <end position="500"/>
    </location>
</feature>
<feature type="transmembrane region" description="Helical" evidence="7">
    <location>
        <begin position="182"/>
        <end position="210"/>
    </location>
</feature>
<dbReference type="EMBL" id="JABANP010000517">
    <property type="protein sequence ID" value="KAF4681424.1"/>
    <property type="molecule type" value="Genomic_DNA"/>
</dbReference>
<keyword evidence="3 7" id="KW-0812">Transmembrane</keyword>
<proteinExistence type="predicted"/>
<evidence type="ECO:0000256" key="2">
    <source>
        <dbReference type="ARBA" id="ARBA00022448"/>
    </source>
</evidence>
<feature type="transmembrane region" description="Helical" evidence="7">
    <location>
        <begin position="387"/>
        <end position="409"/>
    </location>
</feature>
<dbReference type="SUPFAM" id="SSF103473">
    <property type="entry name" value="MFS general substrate transporter"/>
    <property type="match status" value="1"/>
</dbReference>
<dbReference type="PANTHER" id="PTHR23504:SF15">
    <property type="entry name" value="MAJOR FACILITATOR SUPERFAMILY (MFS) PROFILE DOMAIN-CONTAINING PROTEIN"/>
    <property type="match status" value="1"/>
</dbReference>
<evidence type="ECO:0000256" key="7">
    <source>
        <dbReference type="SAM" id="Phobius"/>
    </source>
</evidence>
<sequence length="500" mass="55168">MAGAGKPPLKSHRREKPSGVHKWHMAHPPPGSSQFIIDYFKDMRTVFELADTDGDGYLTKPQAADWFRTVGFCMTTAAIDSLILSRIVTNHSLSKFNFREMLQAADKSQKLHGFNMGSVEDALTVSTMEKLVSHDASRPKPVALGCSNERICSRTDLTPEEYYSLKRLARLRYRLKYEPRRIVDLSLIFISIFIEWLGNTLLAPITPWYIEKLASDMDEGSAASILMASYAVGTFLSSLFTGPLSDRIGRRPVLVAAMFLYTSSQFAAANAWNIASFAAFRAIGGVSAGTRPVIMAFLTDTSRPDDMRLYGVLMGLFVVTGQALGPMVGGVLASVTLSFPFYFLGGVSVVLLVLQIIFLRESLIKDANGRPRAAWSNGIVEPRKNKYLIPTVLCLATASFSGQYVYSGWNTVLGLLGVDRYDLSSSTNGAVLGVQAVVVILINLVYLPITHYIAPALVGCVGHMLCTLLVIVPFIYNLYWLINAVLQMSRNFFRPDMNNH</sequence>
<feature type="transmembrane region" description="Helical" evidence="7">
    <location>
        <begin position="253"/>
        <end position="272"/>
    </location>
</feature>
<comment type="caution">
    <text evidence="10">The sequence shown here is derived from an EMBL/GenBank/DDBJ whole genome shotgun (WGS) entry which is preliminary data.</text>
</comment>
<feature type="compositionally biased region" description="Basic residues" evidence="6">
    <location>
        <begin position="9"/>
        <end position="25"/>
    </location>
</feature>
<accession>A0A7J6NCE5</accession>
<dbReference type="PRINTS" id="PR01035">
    <property type="entry name" value="TCRTETA"/>
</dbReference>
<dbReference type="InterPro" id="IPR005829">
    <property type="entry name" value="Sugar_transporter_CS"/>
</dbReference>
<evidence type="ECO:0000256" key="4">
    <source>
        <dbReference type="ARBA" id="ARBA00022989"/>
    </source>
</evidence>
<evidence type="ECO:0000256" key="6">
    <source>
        <dbReference type="SAM" id="MobiDB-lite"/>
    </source>
</evidence>
<evidence type="ECO:0000256" key="3">
    <source>
        <dbReference type="ARBA" id="ARBA00022692"/>
    </source>
</evidence>
<evidence type="ECO:0000259" key="8">
    <source>
        <dbReference type="PROSITE" id="PS50222"/>
    </source>
</evidence>
<dbReference type="PROSITE" id="PS00216">
    <property type="entry name" value="SUGAR_TRANSPORT_1"/>
    <property type="match status" value="1"/>
</dbReference>
<dbReference type="InterPro" id="IPR020846">
    <property type="entry name" value="MFS_dom"/>
</dbReference>
<dbReference type="Gene3D" id="1.10.238.10">
    <property type="entry name" value="EF-hand"/>
    <property type="match status" value="1"/>
</dbReference>
<dbReference type="Proteomes" id="UP000541610">
    <property type="component" value="Unassembled WGS sequence"/>
</dbReference>
<evidence type="ECO:0000313" key="11">
    <source>
        <dbReference type="Proteomes" id="UP000541610"/>
    </source>
</evidence>
<feature type="transmembrane region" description="Helical" evidence="7">
    <location>
        <begin position="310"/>
        <end position="333"/>
    </location>
</feature>
<protein>
    <submittedName>
        <fullName evidence="10">Uncharacterized protein</fullName>
    </submittedName>
</protein>
<feature type="transmembrane region" description="Helical" evidence="7">
    <location>
        <begin position="339"/>
        <end position="359"/>
    </location>
</feature>
<feature type="region of interest" description="Disordered" evidence="6">
    <location>
        <begin position="1"/>
        <end position="27"/>
    </location>
</feature>
<dbReference type="InterPro" id="IPR011701">
    <property type="entry name" value="MFS"/>
</dbReference>
<dbReference type="GO" id="GO:0016020">
    <property type="term" value="C:membrane"/>
    <property type="evidence" value="ECO:0007669"/>
    <property type="project" value="UniProtKB-SubCell"/>
</dbReference>
<evidence type="ECO:0000259" key="9">
    <source>
        <dbReference type="PROSITE" id="PS50850"/>
    </source>
</evidence>
<evidence type="ECO:0000313" key="10">
    <source>
        <dbReference type="EMBL" id="KAF4681424.1"/>
    </source>
</evidence>
<feature type="transmembrane region" description="Helical" evidence="7">
    <location>
        <begin position="429"/>
        <end position="449"/>
    </location>
</feature>
<organism evidence="10 11">
    <name type="scientific">Perkinsus olseni</name>
    <name type="common">Perkinsus atlanticus</name>
    <dbReference type="NCBI Taxonomy" id="32597"/>
    <lineage>
        <taxon>Eukaryota</taxon>
        <taxon>Sar</taxon>
        <taxon>Alveolata</taxon>
        <taxon>Perkinsozoa</taxon>
        <taxon>Perkinsea</taxon>
        <taxon>Perkinsida</taxon>
        <taxon>Perkinsidae</taxon>
        <taxon>Perkinsus</taxon>
    </lineage>
</organism>
<dbReference type="InterPro" id="IPR001958">
    <property type="entry name" value="Tet-R_TetA/multi-R_MdtG-like"/>
</dbReference>
<dbReference type="InterPro" id="IPR011992">
    <property type="entry name" value="EF-hand-dom_pair"/>
</dbReference>
<keyword evidence="5 7" id="KW-0472">Membrane</keyword>
<dbReference type="Pfam" id="PF07690">
    <property type="entry name" value="MFS_1"/>
    <property type="match status" value="1"/>
</dbReference>
<feature type="transmembrane region" description="Helical" evidence="7">
    <location>
        <begin position="222"/>
        <end position="241"/>
    </location>
</feature>
<dbReference type="PROSITE" id="PS50222">
    <property type="entry name" value="EF_HAND_2"/>
    <property type="match status" value="1"/>
</dbReference>
<dbReference type="InterPro" id="IPR002048">
    <property type="entry name" value="EF_hand_dom"/>
</dbReference>
<feature type="transmembrane region" description="Helical" evidence="7">
    <location>
        <begin position="456"/>
        <end position="482"/>
    </location>
</feature>
<dbReference type="GO" id="GO:0022857">
    <property type="term" value="F:transmembrane transporter activity"/>
    <property type="evidence" value="ECO:0007669"/>
    <property type="project" value="InterPro"/>
</dbReference>
<dbReference type="GO" id="GO:0005509">
    <property type="term" value="F:calcium ion binding"/>
    <property type="evidence" value="ECO:0007669"/>
    <property type="project" value="InterPro"/>
</dbReference>
<keyword evidence="2" id="KW-0813">Transport</keyword>
<dbReference type="Gene3D" id="1.20.1250.20">
    <property type="entry name" value="MFS general substrate transporter like domains"/>
    <property type="match status" value="1"/>
</dbReference>
<keyword evidence="4 7" id="KW-1133">Transmembrane helix</keyword>
<dbReference type="InterPro" id="IPR036259">
    <property type="entry name" value="MFS_trans_sf"/>
</dbReference>
<gene>
    <name evidence="10" type="ORF">FOZ60_012104</name>
</gene>
<evidence type="ECO:0000256" key="1">
    <source>
        <dbReference type="ARBA" id="ARBA00004141"/>
    </source>
</evidence>